<name>A0A2A2DF63_9ACTN</name>
<reference evidence="2 3" key="1">
    <citation type="submission" date="2017-08" db="EMBL/GenBank/DDBJ databases">
        <title>Genome sequence of Streptomyces albireticuli NRRL B-1670.</title>
        <authorList>
            <person name="Graham D.E."/>
            <person name="Mahan K.M."/>
            <person name="Klingeman D.M."/>
            <person name="Hettich R.L."/>
            <person name="Parry R.J."/>
            <person name="Spain J.C."/>
        </authorList>
    </citation>
    <scope>NUCLEOTIDE SEQUENCE [LARGE SCALE GENOMIC DNA]</scope>
    <source>
        <strain evidence="2 3">NRRL B-1670</strain>
    </source>
</reference>
<organism evidence="2 3">
    <name type="scientific">Streptomyces albireticuli</name>
    <dbReference type="NCBI Taxonomy" id="1940"/>
    <lineage>
        <taxon>Bacteria</taxon>
        <taxon>Bacillati</taxon>
        <taxon>Actinomycetota</taxon>
        <taxon>Actinomycetes</taxon>
        <taxon>Kitasatosporales</taxon>
        <taxon>Streptomycetaceae</taxon>
        <taxon>Streptomyces</taxon>
    </lineage>
</organism>
<sequence>MSNYLNLAIRQASKSQCRFKVGAVLTKGGRIMGHACNHRRNLPSTDFRHATFHAEEVLIRRIRMSRGSVIHVARVNRAGSPLLARPCLRCQQTLAASGVVRAYYTTGSGSGLLRFGRDAASAGIASHSVLFDEC</sequence>
<dbReference type="AlphaFoldDB" id="A0A2A2DF63"/>
<feature type="domain" description="CMP/dCMP-type deaminase" evidence="1">
    <location>
        <begin position="1"/>
        <end position="115"/>
    </location>
</feature>
<evidence type="ECO:0000259" key="1">
    <source>
        <dbReference type="PROSITE" id="PS51747"/>
    </source>
</evidence>
<comment type="caution">
    <text evidence="2">The sequence shown here is derived from an EMBL/GenBank/DDBJ whole genome shotgun (WGS) entry which is preliminary data.</text>
</comment>
<dbReference type="GO" id="GO:0003824">
    <property type="term" value="F:catalytic activity"/>
    <property type="evidence" value="ECO:0007669"/>
    <property type="project" value="InterPro"/>
</dbReference>
<evidence type="ECO:0000313" key="2">
    <source>
        <dbReference type="EMBL" id="PAU50116.1"/>
    </source>
</evidence>
<dbReference type="InterPro" id="IPR002125">
    <property type="entry name" value="CMP_dCMP_dom"/>
</dbReference>
<dbReference type="InterPro" id="IPR016193">
    <property type="entry name" value="Cytidine_deaminase-like"/>
</dbReference>
<protein>
    <recommendedName>
        <fullName evidence="1">CMP/dCMP-type deaminase domain-containing protein</fullName>
    </recommendedName>
</protein>
<dbReference type="PROSITE" id="PS51747">
    <property type="entry name" value="CYT_DCMP_DEAMINASES_2"/>
    <property type="match status" value="1"/>
</dbReference>
<dbReference type="EMBL" id="NSJV01000085">
    <property type="protein sequence ID" value="PAU50116.1"/>
    <property type="molecule type" value="Genomic_DNA"/>
</dbReference>
<accession>A0A2A2DF63</accession>
<evidence type="ECO:0000313" key="3">
    <source>
        <dbReference type="Proteomes" id="UP000218944"/>
    </source>
</evidence>
<dbReference type="Gene3D" id="3.40.140.10">
    <property type="entry name" value="Cytidine Deaminase, domain 2"/>
    <property type="match status" value="1"/>
</dbReference>
<dbReference type="Proteomes" id="UP000218944">
    <property type="component" value="Unassembled WGS sequence"/>
</dbReference>
<proteinExistence type="predicted"/>
<dbReference type="RefSeq" id="WP_095579101.1">
    <property type="nucleotide sequence ID" value="NZ_JAJQQQ010000045.1"/>
</dbReference>
<dbReference type="Pfam" id="PF00383">
    <property type="entry name" value="dCMP_cyt_deam_1"/>
    <property type="match status" value="1"/>
</dbReference>
<gene>
    <name evidence="2" type="ORF">CK936_04260</name>
</gene>
<dbReference type="SUPFAM" id="SSF53927">
    <property type="entry name" value="Cytidine deaminase-like"/>
    <property type="match status" value="1"/>
</dbReference>
<keyword evidence="3" id="KW-1185">Reference proteome</keyword>